<accession>A0A0A9FT60</accession>
<sequence length="64" mass="7249">MLVPLILYSTHSGLESSSSTIDILEAACLIYSLRITKYEMHHLVARSRCKQPKHFALKKTAKAF</sequence>
<organism evidence="1">
    <name type="scientific">Arundo donax</name>
    <name type="common">Giant reed</name>
    <name type="synonym">Donax arundinaceus</name>
    <dbReference type="NCBI Taxonomy" id="35708"/>
    <lineage>
        <taxon>Eukaryota</taxon>
        <taxon>Viridiplantae</taxon>
        <taxon>Streptophyta</taxon>
        <taxon>Embryophyta</taxon>
        <taxon>Tracheophyta</taxon>
        <taxon>Spermatophyta</taxon>
        <taxon>Magnoliopsida</taxon>
        <taxon>Liliopsida</taxon>
        <taxon>Poales</taxon>
        <taxon>Poaceae</taxon>
        <taxon>PACMAD clade</taxon>
        <taxon>Arundinoideae</taxon>
        <taxon>Arundineae</taxon>
        <taxon>Arundo</taxon>
    </lineage>
</organism>
<dbReference type="EMBL" id="GBRH01186403">
    <property type="protein sequence ID" value="JAE11493.1"/>
    <property type="molecule type" value="Transcribed_RNA"/>
</dbReference>
<evidence type="ECO:0000313" key="1">
    <source>
        <dbReference type="EMBL" id="JAE11493.1"/>
    </source>
</evidence>
<reference evidence="1" key="2">
    <citation type="journal article" date="2015" name="Data Brief">
        <title>Shoot transcriptome of the giant reed, Arundo donax.</title>
        <authorList>
            <person name="Barrero R.A."/>
            <person name="Guerrero F.D."/>
            <person name="Moolhuijzen P."/>
            <person name="Goolsby J.A."/>
            <person name="Tidwell J."/>
            <person name="Bellgard S.E."/>
            <person name="Bellgard M.I."/>
        </authorList>
    </citation>
    <scope>NUCLEOTIDE SEQUENCE</scope>
    <source>
        <tissue evidence="1">Shoot tissue taken approximately 20 cm above the soil surface</tissue>
    </source>
</reference>
<name>A0A0A9FT60_ARUDO</name>
<dbReference type="AlphaFoldDB" id="A0A0A9FT60"/>
<reference evidence="1" key="1">
    <citation type="submission" date="2014-09" db="EMBL/GenBank/DDBJ databases">
        <authorList>
            <person name="Magalhaes I.L.F."/>
            <person name="Oliveira U."/>
            <person name="Santos F.R."/>
            <person name="Vidigal T.H.D.A."/>
            <person name="Brescovit A.D."/>
            <person name="Santos A.J."/>
        </authorList>
    </citation>
    <scope>NUCLEOTIDE SEQUENCE</scope>
    <source>
        <tissue evidence="1">Shoot tissue taken approximately 20 cm above the soil surface</tissue>
    </source>
</reference>
<protein>
    <submittedName>
        <fullName evidence="1">Uncharacterized protein</fullName>
    </submittedName>
</protein>
<proteinExistence type="predicted"/>